<evidence type="ECO:0000313" key="1">
    <source>
        <dbReference type="EMBL" id="HIZ40479.1"/>
    </source>
</evidence>
<dbReference type="AlphaFoldDB" id="A0A9D2J9E2"/>
<dbReference type="Proteomes" id="UP000824049">
    <property type="component" value="Unassembled WGS sequence"/>
</dbReference>
<dbReference type="EMBL" id="DXBR01000103">
    <property type="protein sequence ID" value="HIZ40479.1"/>
    <property type="molecule type" value="Genomic_DNA"/>
</dbReference>
<accession>A0A9D2J9E2</accession>
<sequence length="173" mass="19714">MRTFTIKATGKKKYPYKVKYPDGLKILVPSQWDFDVYDINKKGCIIAAFYMGLRFSGGKKSMMQCLRYLQDMANKGGHKNYCLKQVAAAINRLSGGATFYKKPSRQKIKKALKNGHMVLFTEKNPIHTVVLLYNGKKTIRFSDGKYKAVTVAQEVKKRSGDPWYGGCVIVKRR</sequence>
<gene>
    <name evidence="1" type="ORF">H9968_11295</name>
</gene>
<name>A0A9D2J9E2_9FIRM</name>
<evidence type="ECO:0000313" key="2">
    <source>
        <dbReference type="Proteomes" id="UP000824049"/>
    </source>
</evidence>
<organism evidence="1 2">
    <name type="scientific">Candidatus Anaerobutyricum stercoris</name>
    <dbReference type="NCBI Taxonomy" id="2838457"/>
    <lineage>
        <taxon>Bacteria</taxon>
        <taxon>Bacillati</taxon>
        <taxon>Bacillota</taxon>
        <taxon>Clostridia</taxon>
        <taxon>Lachnospirales</taxon>
        <taxon>Lachnospiraceae</taxon>
        <taxon>Anaerobutyricum</taxon>
    </lineage>
</organism>
<reference evidence="1" key="2">
    <citation type="submission" date="2021-04" db="EMBL/GenBank/DDBJ databases">
        <authorList>
            <person name="Gilroy R."/>
        </authorList>
    </citation>
    <scope>NUCLEOTIDE SEQUENCE</scope>
    <source>
        <strain evidence="1">CHK179-28034</strain>
    </source>
</reference>
<protein>
    <submittedName>
        <fullName evidence="1">Uncharacterized protein</fullName>
    </submittedName>
</protein>
<reference evidence="1" key="1">
    <citation type="journal article" date="2021" name="PeerJ">
        <title>Extensive microbial diversity within the chicken gut microbiome revealed by metagenomics and culture.</title>
        <authorList>
            <person name="Gilroy R."/>
            <person name="Ravi A."/>
            <person name="Getino M."/>
            <person name="Pursley I."/>
            <person name="Horton D.L."/>
            <person name="Alikhan N.F."/>
            <person name="Baker D."/>
            <person name="Gharbi K."/>
            <person name="Hall N."/>
            <person name="Watson M."/>
            <person name="Adriaenssens E.M."/>
            <person name="Foster-Nyarko E."/>
            <person name="Jarju S."/>
            <person name="Secka A."/>
            <person name="Antonio M."/>
            <person name="Oren A."/>
            <person name="Chaudhuri R.R."/>
            <person name="La Ragione R."/>
            <person name="Hildebrand F."/>
            <person name="Pallen M.J."/>
        </authorList>
    </citation>
    <scope>NUCLEOTIDE SEQUENCE</scope>
    <source>
        <strain evidence="1">CHK179-28034</strain>
    </source>
</reference>
<comment type="caution">
    <text evidence="1">The sequence shown here is derived from an EMBL/GenBank/DDBJ whole genome shotgun (WGS) entry which is preliminary data.</text>
</comment>
<proteinExistence type="predicted"/>